<reference evidence="10 11" key="1">
    <citation type="submission" date="2017-02" db="EMBL/GenBank/DDBJ databases">
        <title>Whole genome sequencing of Metallibacterium scheffleri DSM 24874 (T).</title>
        <authorList>
            <person name="Kumar S."/>
            <person name="Patil P."/>
            <person name="Patil P.B."/>
        </authorList>
    </citation>
    <scope>NUCLEOTIDE SEQUENCE [LARGE SCALE GENOMIC DNA]</scope>
    <source>
        <strain evidence="10 11">DSM 24874</strain>
    </source>
</reference>
<feature type="transmembrane region" description="Helical" evidence="8">
    <location>
        <begin position="284"/>
        <end position="302"/>
    </location>
</feature>
<feature type="transmembrane region" description="Helical" evidence="8">
    <location>
        <begin position="179"/>
        <end position="198"/>
    </location>
</feature>
<feature type="transmembrane region" description="Helical" evidence="8">
    <location>
        <begin position="54"/>
        <end position="75"/>
    </location>
</feature>
<feature type="domain" description="Major facilitator superfamily (MFS) profile" evidence="9">
    <location>
        <begin position="157"/>
        <end position="397"/>
    </location>
</feature>
<dbReference type="InterPro" id="IPR020846">
    <property type="entry name" value="MFS_dom"/>
</dbReference>
<evidence type="ECO:0000259" key="9">
    <source>
        <dbReference type="PROSITE" id="PS50850"/>
    </source>
</evidence>
<evidence type="ECO:0000256" key="4">
    <source>
        <dbReference type="ARBA" id="ARBA00022519"/>
    </source>
</evidence>
<dbReference type="NCBIfam" id="NF037955">
    <property type="entry name" value="mfs"/>
    <property type="match status" value="1"/>
</dbReference>
<evidence type="ECO:0000256" key="3">
    <source>
        <dbReference type="ARBA" id="ARBA00022475"/>
    </source>
</evidence>
<evidence type="ECO:0000256" key="6">
    <source>
        <dbReference type="ARBA" id="ARBA00022989"/>
    </source>
</evidence>
<dbReference type="InterPro" id="IPR026032">
    <property type="entry name" value="HcaT-like"/>
</dbReference>
<feature type="transmembrane region" description="Helical" evidence="8">
    <location>
        <begin position="256"/>
        <end position="277"/>
    </location>
</feature>
<feature type="transmembrane region" description="Helical" evidence="8">
    <location>
        <begin position="373"/>
        <end position="391"/>
    </location>
</feature>
<dbReference type="PROSITE" id="PS50850">
    <property type="entry name" value="MFS"/>
    <property type="match status" value="1"/>
</dbReference>
<evidence type="ECO:0000313" key="11">
    <source>
        <dbReference type="Proteomes" id="UP000307749"/>
    </source>
</evidence>
<dbReference type="SUPFAM" id="SSF103473">
    <property type="entry name" value="MFS general substrate transporter"/>
    <property type="match status" value="1"/>
</dbReference>
<dbReference type="GO" id="GO:0005886">
    <property type="term" value="C:plasma membrane"/>
    <property type="evidence" value="ECO:0007669"/>
    <property type="project" value="UniProtKB-SubCell"/>
</dbReference>
<keyword evidence="5 8" id="KW-0812">Transmembrane</keyword>
<feature type="transmembrane region" description="Helical" evidence="8">
    <location>
        <begin position="148"/>
        <end position="167"/>
    </location>
</feature>
<dbReference type="PANTHER" id="PTHR23522">
    <property type="entry name" value="BLL5896 PROTEIN"/>
    <property type="match status" value="1"/>
</dbReference>
<protein>
    <recommendedName>
        <fullName evidence="9">Major facilitator superfamily (MFS) profile domain-containing protein</fullName>
    </recommendedName>
</protein>
<sequence length="397" mass="42929">MSSESGAVAAPAGAAPEHVLPYARLAAYYFAYFAIIGGYTPYFSVFLHSRGMDASAIGLMLSLWYATRILGPGVWSWLAGRGTHGVRWLRAGTLLMLLGFAPMLWPLQQGGLIASLIAFAFFANAIGPQFESIVLSHMPGRSERYARLRVWGSIGFIAIALLYGFLLDHLDARWLPALMLPWMALVCVLSFSLDYGPGHHHAPAVSMQDVRAALRQREVWGFFVLMLLMQMAFSPYHMLYSLYLREHGYSSGAIGGLWAVGVGIEIATFFAIAPILLRYAPRTLMLAGLAAGTLRWLAMALLPGLGWVMVLAQLMHALSFAAFYAAAMRLLARYFPGRLMGYGQGINSSFSSGFGGVLGALLTSSLWPLGAGSGAFMASAALCLAGAWLALRMLPRG</sequence>
<comment type="subcellular location">
    <subcellularLocation>
        <location evidence="1">Cell inner membrane</location>
        <topology evidence="1">Multi-pass membrane protein</topology>
    </subcellularLocation>
</comment>
<feature type="transmembrane region" description="Helical" evidence="8">
    <location>
        <begin position="87"/>
        <end position="105"/>
    </location>
</feature>
<dbReference type="Proteomes" id="UP000307749">
    <property type="component" value="Unassembled WGS sequence"/>
</dbReference>
<feature type="transmembrane region" description="Helical" evidence="8">
    <location>
        <begin position="111"/>
        <end position="127"/>
    </location>
</feature>
<keyword evidence="6 8" id="KW-1133">Transmembrane helix</keyword>
<dbReference type="InterPro" id="IPR036259">
    <property type="entry name" value="MFS_trans_sf"/>
</dbReference>
<keyword evidence="7 8" id="KW-0472">Membrane</keyword>
<evidence type="ECO:0000256" key="5">
    <source>
        <dbReference type="ARBA" id="ARBA00022692"/>
    </source>
</evidence>
<dbReference type="Pfam" id="PF12832">
    <property type="entry name" value="MFS_1_like"/>
    <property type="match status" value="1"/>
</dbReference>
<dbReference type="InterPro" id="IPR024989">
    <property type="entry name" value="MFS_assoc_dom"/>
</dbReference>
<accession>A0A4S3KNI3</accession>
<dbReference type="EMBL" id="MWQO01000025">
    <property type="protein sequence ID" value="THD10522.1"/>
    <property type="molecule type" value="Genomic_DNA"/>
</dbReference>
<evidence type="ECO:0000256" key="7">
    <source>
        <dbReference type="ARBA" id="ARBA00023136"/>
    </source>
</evidence>
<feature type="transmembrane region" description="Helical" evidence="8">
    <location>
        <begin position="348"/>
        <end position="367"/>
    </location>
</feature>
<comment type="caution">
    <text evidence="10">The sequence shown here is derived from an EMBL/GenBank/DDBJ whole genome shotgun (WGS) entry which is preliminary data.</text>
</comment>
<feature type="transmembrane region" description="Helical" evidence="8">
    <location>
        <begin position="308"/>
        <end position="327"/>
    </location>
</feature>
<keyword evidence="4" id="KW-0997">Cell inner membrane</keyword>
<dbReference type="Gene3D" id="1.20.1250.20">
    <property type="entry name" value="MFS general substrate transporter like domains"/>
    <property type="match status" value="2"/>
</dbReference>
<name>A0A4S3KNI3_9GAMM</name>
<gene>
    <name evidence="10" type="ORF">B1806_08005</name>
</gene>
<feature type="transmembrane region" description="Helical" evidence="8">
    <location>
        <begin position="26"/>
        <end position="48"/>
    </location>
</feature>
<dbReference type="AlphaFoldDB" id="A0A4S3KNI3"/>
<keyword evidence="3" id="KW-1003">Cell membrane</keyword>
<dbReference type="GO" id="GO:0015528">
    <property type="term" value="F:lactose:proton symporter activity"/>
    <property type="evidence" value="ECO:0007669"/>
    <property type="project" value="TreeGrafter"/>
</dbReference>
<evidence type="ECO:0000256" key="1">
    <source>
        <dbReference type="ARBA" id="ARBA00004429"/>
    </source>
</evidence>
<feature type="transmembrane region" description="Helical" evidence="8">
    <location>
        <begin position="219"/>
        <end position="236"/>
    </location>
</feature>
<keyword evidence="2" id="KW-0813">Transport</keyword>
<dbReference type="OrthoDB" id="9150135at2"/>
<dbReference type="PANTHER" id="PTHR23522:SF10">
    <property type="entry name" value="3-PHENYLPROPIONIC ACID TRANSPORTER-RELATED"/>
    <property type="match status" value="1"/>
</dbReference>
<dbReference type="STRING" id="993689.GCA_002077135_02132"/>
<organism evidence="10 11">
    <name type="scientific">Metallibacterium scheffleri</name>
    <dbReference type="NCBI Taxonomy" id="993689"/>
    <lineage>
        <taxon>Bacteria</taxon>
        <taxon>Pseudomonadati</taxon>
        <taxon>Pseudomonadota</taxon>
        <taxon>Gammaproteobacteria</taxon>
        <taxon>Lysobacterales</taxon>
        <taxon>Rhodanobacteraceae</taxon>
        <taxon>Metallibacterium</taxon>
    </lineage>
</organism>
<evidence type="ECO:0000313" key="10">
    <source>
        <dbReference type="EMBL" id="THD10522.1"/>
    </source>
</evidence>
<evidence type="ECO:0000256" key="8">
    <source>
        <dbReference type="SAM" id="Phobius"/>
    </source>
</evidence>
<dbReference type="PIRSF" id="PIRSF004925">
    <property type="entry name" value="HcaT"/>
    <property type="match status" value="1"/>
</dbReference>
<evidence type="ECO:0000256" key="2">
    <source>
        <dbReference type="ARBA" id="ARBA00022448"/>
    </source>
</evidence>
<keyword evidence="11" id="KW-1185">Reference proteome</keyword>
<proteinExistence type="predicted"/>
<dbReference type="RefSeq" id="WP_081127509.1">
    <property type="nucleotide sequence ID" value="NZ_LDOS01000002.1"/>
</dbReference>
<dbReference type="GO" id="GO:0030395">
    <property type="term" value="F:lactose binding"/>
    <property type="evidence" value="ECO:0007669"/>
    <property type="project" value="TreeGrafter"/>
</dbReference>